<evidence type="ECO:0000259" key="1">
    <source>
        <dbReference type="SMART" id="SM00953"/>
    </source>
</evidence>
<evidence type="ECO:0000313" key="3">
    <source>
        <dbReference type="Proteomes" id="UP000325122"/>
    </source>
</evidence>
<comment type="caution">
    <text evidence="2">The sequence shown here is derived from an EMBL/GenBank/DDBJ whole genome shotgun (WGS) entry which is preliminary data.</text>
</comment>
<feature type="domain" description="RES" evidence="1">
    <location>
        <begin position="22"/>
        <end position="150"/>
    </location>
</feature>
<protein>
    <submittedName>
        <fullName evidence="2">RES domain-containing protein</fullName>
    </submittedName>
</protein>
<sequence length="162" mass="17503">MIVPGLGLHVWRLDKAVHAPTWHSGAGSALAGGRWNSTGRRVIYASLDPATAILEVAAHKTFPVLGALPHTLTRARLKPGLSIRVADEASWPDPDWLKPGIPVPARQAFGDRVLADHHVLIAPSAVSRHSWNAVIRAGDPQELFEDIAQEAFSPDRRLSGQT</sequence>
<organism evidence="2 3">
    <name type="scientific">Alkalicaulis satelles</name>
    <dbReference type="NCBI Taxonomy" id="2609175"/>
    <lineage>
        <taxon>Bacteria</taxon>
        <taxon>Pseudomonadati</taxon>
        <taxon>Pseudomonadota</taxon>
        <taxon>Alphaproteobacteria</taxon>
        <taxon>Maricaulales</taxon>
        <taxon>Maricaulaceae</taxon>
        <taxon>Alkalicaulis</taxon>
    </lineage>
</organism>
<dbReference type="Proteomes" id="UP000325122">
    <property type="component" value="Unassembled WGS sequence"/>
</dbReference>
<evidence type="ECO:0000313" key="2">
    <source>
        <dbReference type="EMBL" id="KAA5805533.1"/>
    </source>
</evidence>
<dbReference type="Pfam" id="PF08808">
    <property type="entry name" value="RES"/>
    <property type="match status" value="1"/>
</dbReference>
<name>A0A5M6ZL32_9PROT</name>
<accession>A0A5M6ZL32</accession>
<reference evidence="2 3" key="1">
    <citation type="submission" date="2019-09" db="EMBL/GenBank/DDBJ databases">
        <authorList>
            <person name="Kevbrin V."/>
            <person name="Grouzdev D.S."/>
        </authorList>
    </citation>
    <scope>NUCLEOTIDE SEQUENCE [LARGE SCALE GENOMIC DNA]</scope>
    <source>
        <strain evidence="2 3">G-192</strain>
    </source>
</reference>
<dbReference type="InterPro" id="IPR014914">
    <property type="entry name" value="RES_dom"/>
</dbReference>
<keyword evidence="3" id="KW-1185">Reference proteome</keyword>
<dbReference type="AlphaFoldDB" id="A0A5M6ZL32"/>
<dbReference type="SMART" id="SM00953">
    <property type="entry name" value="RES"/>
    <property type="match status" value="1"/>
</dbReference>
<proteinExistence type="predicted"/>
<dbReference type="EMBL" id="VWOJ01000001">
    <property type="protein sequence ID" value="KAA5805533.1"/>
    <property type="molecule type" value="Genomic_DNA"/>
</dbReference>
<gene>
    <name evidence="2" type="ORF">F1654_04795</name>
</gene>